<gene>
    <name evidence="3" type="ORF">WOLCODRAFT_140320</name>
</gene>
<keyword evidence="4" id="KW-1185">Reference proteome</keyword>
<dbReference type="PROSITE" id="PS50097">
    <property type="entry name" value="BTB"/>
    <property type="match status" value="1"/>
</dbReference>
<dbReference type="Proteomes" id="UP000218811">
    <property type="component" value="Unassembled WGS sequence"/>
</dbReference>
<dbReference type="Gene3D" id="3.30.710.10">
    <property type="entry name" value="Potassium Channel Kv1.1, Chain A"/>
    <property type="match status" value="1"/>
</dbReference>
<dbReference type="SMART" id="SM00225">
    <property type="entry name" value="BTB"/>
    <property type="match status" value="2"/>
</dbReference>
<dbReference type="EMBL" id="KB467876">
    <property type="protein sequence ID" value="PCH36289.1"/>
    <property type="molecule type" value="Genomic_DNA"/>
</dbReference>
<name>A0A2H3JC30_WOLCO</name>
<accession>A0A2H3JC30</accession>
<dbReference type="Pfam" id="PF00651">
    <property type="entry name" value="BTB"/>
    <property type="match status" value="1"/>
</dbReference>
<feature type="region of interest" description="Disordered" evidence="1">
    <location>
        <begin position="1"/>
        <end position="20"/>
    </location>
</feature>
<proteinExistence type="predicted"/>
<dbReference type="AlphaFoldDB" id="A0A2H3JC30"/>
<evidence type="ECO:0000259" key="2">
    <source>
        <dbReference type="PROSITE" id="PS50097"/>
    </source>
</evidence>
<evidence type="ECO:0000256" key="1">
    <source>
        <dbReference type="SAM" id="MobiDB-lite"/>
    </source>
</evidence>
<sequence>MAQSGTDQPSGPETRTAHHPFDDRNADVILHSSDGVDFYVYRTILILASPFFRSMFSLPQSEISEPCQVVPVTEDSRTIESLLRICYPIKDPVIDDARHALAVFGAANKYEMEVATIFMSKAMSTIVELEPLLIYAVACKNGYEELAGQAARQVVVRGNAYLPEVEEMSAGCYHRLLKLKQIGVGRASEIGPFCGTSHGRNTSHSSVTDSALLGRQDADVVLVASDLTRFHVYKSIISLASPRLQTLIAEAEILRHGPQGSSDHTSLTTLTLQLPVDSKTLELLLALCDPAGTPILDDTALIFRALDEACKYEMHKASWILRQQFQRLMTADTLSFYLWAASYKQEEPAIKAAKLLLSHTMEELAGLYTDDMESVSAGSYYRLLRYHEECCAKISALEDWSPSTIPYPDCSDCGWRGTWDHWSTNYLRTIPERLSRRPSPTTFDGGFGFSEIVQAAKQSCSSCAQNYPGIVSFSKNIGEKIDEHISEVKLILVQSNE</sequence>
<dbReference type="SUPFAM" id="SSF54695">
    <property type="entry name" value="POZ domain"/>
    <property type="match status" value="1"/>
</dbReference>
<dbReference type="InterPro" id="IPR011333">
    <property type="entry name" value="SKP1/BTB/POZ_sf"/>
</dbReference>
<dbReference type="CDD" id="cd18186">
    <property type="entry name" value="BTB_POZ_ZBTB_KLHL-like"/>
    <property type="match status" value="1"/>
</dbReference>
<feature type="domain" description="BTB" evidence="2">
    <location>
        <begin position="26"/>
        <end position="87"/>
    </location>
</feature>
<feature type="compositionally biased region" description="Polar residues" evidence="1">
    <location>
        <begin position="1"/>
        <end position="13"/>
    </location>
</feature>
<protein>
    <recommendedName>
        <fullName evidence="2">BTB domain-containing protein</fullName>
    </recommendedName>
</protein>
<dbReference type="STRING" id="742152.A0A2H3JC30"/>
<dbReference type="OrthoDB" id="3164835at2759"/>
<organism evidence="3 4">
    <name type="scientific">Wolfiporia cocos (strain MD-104)</name>
    <name type="common">Brown rot fungus</name>
    <dbReference type="NCBI Taxonomy" id="742152"/>
    <lineage>
        <taxon>Eukaryota</taxon>
        <taxon>Fungi</taxon>
        <taxon>Dikarya</taxon>
        <taxon>Basidiomycota</taxon>
        <taxon>Agaricomycotina</taxon>
        <taxon>Agaricomycetes</taxon>
        <taxon>Polyporales</taxon>
        <taxon>Phaeolaceae</taxon>
        <taxon>Wolfiporia</taxon>
    </lineage>
</organism>
<reference evidence="3 4" key="1">
    <citation type="journal article" date="2012" name="Science">
        <title>The Paleozoic origin of enzymatic lignin decomposition reconstructed from 31 fungal genomes.</title>
        <authorList>
            <person name="Floudas D."/>
            <person name="Binder M."/>
            <person name="Riley R."/>
            <person name="Barry K."/>
            <person name="Blanchette R.A."/>
            <person name="Henrissat B."/>
            <person name="Martinez A.T."/>
            <person name="Otillar R."/>
            <person name="Spatafora J.W."/>
            <person name="Yadav J.S."/>
            <person name="Aerts A."/>
            <person name="Benoit I."/>
            <person name="Boyd A."/>
            <person name="Carlson A."/>
            <person name="Copeland A."/>
            <person name="Coutinho P.M."/>
            <person name="de Vries R.P."/>
            <person name="Ferreira P."/>
            <person name="Findley K."/>
            <person name="Foster B."/>
            <person name="Gaskell J."/>
            <person name="Glotzer D."/>
            <person name="Gorecki P."/>
            <person name="Heitman J."/>
            <person name="Hesse C."/>
            <person name="Hori C."/>
            <person name="Igarashi K."/>
            <person name="Jurgens J.A."/>
            <person name="Kallen N."/>
            <person name="Kersten P."/>
            <person name="Kohler A."/>
            <person name="Kuees U."/>
            <person name="Kumar T.K.A."/>
            <person name="Kuo A."/>
            <person name="LaButti K."/>
            <person name="Larrondo L.F."/>
            <person name="Lindquist E."/>
            <person name="Ling A."/>
            <person name="Lombard V."/>
            <person name="Lucas S."/>
            <person name="Lundell T."/>
            <person name="Martin R."/>
            <person name="McLaughlin D.J."/>
            <person name="Morgenstern I."/>
            <person name="Morin E."/>
            <person name="Murat C."/>
            <person name="Nagy L.G."/>
            <person name="Nolan M."/>
            <person name="Ohm R.A."/>
            <person name="Patyshakuliyeva A."/>
            <person name="Rokas A."/>
            <person name="Ruiz-Duenas F.J."/>
            <person name="Sabat G."/>
            <person name="Salamov A."/>
            <person name="Samejima M."/>
            <person name="Schmutz J."/>
            <person name="Slot J.C."/>
            <person name="St John F."/>
            <person name="Stenlid J."/>
            <person name="Sun H."/>
            <person name="Sun S."/>
            <person name="Syed K."/>
            <person name="Tsang A."/>
            <person name="Wiebenga A."/>
            <person name="Young D."/>
            <person name="Pisabarro A."/>
            <person name="Eastwood D.C."/>
            <person name="Martin F."/>
            <person name="Cullen D."/>
            <person name="Grigoriev I.V."/>
            <person name="Hibbett D.S."/>
        </authorList>
    </citation>
    <scope>NUCLEOTIDE SEQUENCE [LARGE SCALE GENOMIC DNA]</scope>
    <source>
        <strain evidence="3 4">MD-104</strain>
    </source>
</reference>
<dbReference type="InterPro" id="IPR000210">
    <property type="entry name" value="BTB/POZ_dom"/>
</dbReference>
<dbReference type="OMA" id="HEECCAK"/>
<evidence type="ECO:0000313" key="3">
    <source>
        <dbReference type="EMBL" id="PCH36289.1"/>
    </source>
</evidence>
<evidence type="ECO:0000313" key="4">
    <source>
        <dbReference type="Proteomes" id="UP000218811"/>
    </source>
</evidence>